<dbReference type="Proteomes" id="UP001295684">
    <property type="component" value="Unassembled WGS sequence"/>
</dbReference>
<name>A0AAD1YAG3_EUPCR</name>
<feature type="compositionally biased region" description="Basic and acidic residues" evidence="2">
    <location>
        <begin position="234"/>
        <end position="291"/>
    </location>
</feature>
<dbReference type="EMBL" id="CAMPGE010029778">
    <property type="protein sequence ID" value="CAI2387265.1"/>
    <property type="molecule type" value="Genomic_DNA"/>
</dbReference>
<evidence type="ECO:0000313" key="3">
    <source>
        <dbReference type="EMBL" id="CAI2387265.1"/>
    </source>
</evidence>
<organism evidence="3 4">
    <name type="scientific">Euplotes crassus</name>
    <dbReference type="NCBI Taxonomy" id="5936"/>
    <lineage>
        <taxon>Eukaryota</taxon>
        <taxon>Sar</taxon>
        <taxon>Alveolata</taxon>
        <taxon>Ciliophora</taxon>
        <taxon>Intramacronucleata</taxon>
        <taxon>Spirotrichea</taxon>
        <taxon>Hypotrichia</taxon>
        <taxon>Euplotida</taxon>
        <taxon>Euplotidae</taxon>
        <taxon>Moneuplotes</taxon>
    </lineage>
</organism>
<proteinExistence type="predicted"/>
<comment type="caution">
    <text evidence="3">The sequence shown here is derived from an EMBL/GenBank/DDBJ whole genome shotgun (WGS) entry which is preliminary data.</text>
</comment>
<evidence type="ECO:0000313" key="4">
    <source>
        <dbReference type="Proteomes" id="UP001295684"/>
    </source>
</evidence>
<feature type="compositionally biased region" description="Basic and acidic residues" evidence="2">
    <location>
        <begin position="330"/>
        <end position="369"/>
    </location>
</feature>
<feature type="region of interest" description="Disordered" evidence="2">
    <location>
        <begin position="1"/>
        <end position="29"/>
    </location>
</feature>
<protein>
    <submittedName>
        <fullName evidence="3">Uncharacterized protein</fullName>
    </submittedName>
</protein>
<sequence length="762" mass="88959">MDQEHDQLFEKVLKDKNTDHPPEEKRGGQIPFYIQQNKKMKSAIRRMSNVEDIVDNHNKVLLNHDRMIKENSNVKISPGRIERTVLSKLDSAIAAFQTTISTLLKSKIEREEFYEKFREKASMAELGTIQLEVASQKTKIGLLNQAVERKADEEAKIPAPTLEELERLEKIKANKDEVEDLRLQIERLEGLIHKMEEEEYSQEDYSESYEGEESEEDVISLEDIEEIPKPLPMKMDEIQEEKPEAKSKEEKSDNLKIKQEKDPKNPDGKDQSNPKIELGELSKITKKDQHIDLLNIQTPKESTTKNVDLMHEKAESDKQTPSRSAFSKTMKYDFKPDKDKDGSVRDKTPPEKREEEKSKRSGSSRKESIGRSSRVKKKKSKLSRMSSRVSKASKQTRRIIGGGADSKVVNELQLNVKKLLEDMRKIKNFEHDSDLTFKRIHQSIEELNRKNELFKIEHNSIKKKQDDIQNEHSKAMSQIEDKTVKVQKIYKDIQTMINNFKKEYRYGFKKIIKAEVEIGDLKTQVKFIRNKLLPKDQLKQFKKEDLLKEIDVKFDILYGQVTEMATDQANFNTKIRDNQDKLQEPLEIEMGKLRQENELMLREIERTQQANRELINNVMKGNLTERSPPQKTSHSFVNPSTAMSSTRPMRKHNNSINSDIIKVDYPKRRKLTPSTTNVSFNKLKRFKFEKLNESSDVMPDFSYLVNKPMTRKRLKTSYRKIDIKTPISQENDLQDYMNDSTRIAAKTAMKGARKNYFRTKQK</sequence>
<keyword evidence="1" id="KW-0175">Coiled coil</keyword>
<keyword evidence="4" id="KW-1185">Reference proteome</keyword>
<evidence type="ECO:0000256" key="1">
    <source>
        <dbReference type="SAM" id="Coils"/>
    </source>
</evidence>
<feature type="compositionally biased region" description="Acidic residues" evidence="2">
    <location>
        <begin position="197"/>
        <end position="225"/>
    </location>
</feature>
<feature type="compositionally biased region" description="Basic and acidic residues" evidence="2">
    <location>
        <begin position="308"/>
        <end position="320"/>
    </location>
</feature>
<feature type="coiled-coil region" evidence="1">
    <location>
        <begin position="590"/>
        <end position="617"/>
    </location>
</feature>
<dbReference type="AlphaFoldDB" id="A0AAD1YAG3"/>
<feature type="region of interest" description="Disordered" evidence="2">
    <location>
        <begin position="622"/>
        <end position="653"/>
    </location>
</feature>
<feature type="compositionally biased region" description="Polar residues" evidence="2">
    <location>
        <begin position="624"/>
        <end position="647"/>
    </location>
</feature>
<feature type="compositionally biased region" description="Basic and acidic residues" evidence="2">
    <location>
        <begin position="1"/>
        <end position="27"/>
    </location>
</feature>
<gene>
    <name evidence="3" type="ORF">ECRASSUSDP1_LOCUS28894</name>
</gene>
<accession>A0AAD1YAG3</accession>
<feature type="compositionally biased region" description="Polar residues" evidence="2">
    <location>
        <begin position="295"/>
        <end position="306"/>
    </location>
</feature>
<evidence type="ECO:0000256" key="2">
    <source>
        <dbReference type="SAM" id="MobiDB-lite"/>
    </source>
</evidence>
<feature type="coiled-coil region" evidence="1">
    <location>
        <begin position="409"/>
        <end position="464"/>
    </location>
</feature>
<feature type="region of interest" description="Disordered" evidence="2">
    <location>
        <begin position="195"/>
        <end position="396"/>
    </location>
</feature>
<feature type="compositionally biased region" description="Basic residues" evidence="2">
    <location>
        <begin position="373"/>
        <end position="382"/>
    </location>
</feature>
<reference evidence="3" key="1">
    <citation type="submission" date="2023-07" db="EMBL/GenBank/DDBJ databases">
        <authorList>
            <consortium name="AG Swart"/>
            <person name="Singh M."/>
            <person name="Singh A."/>
            <person name="Seah K."/>
            <person name="Emmerich C."/>
        </authorList>
    </citation>
    <scope>NUCLEOTIDE SEQUENCE</scope>
    <source>
        <strain evidence="3">DP1</strain>
    </source>
</reference>